<evidence type="ECO:0000313" key="2">
    <source>
        <dbReference type="Proteomes" id="UP001140949"/>
    </source>
</evidence>
<evidence type="ECO:0000313" key="1">
    <source>
        <dbReference type="EMBL" id="KAJ6833105.1"/>
    </source>
</evidence>
<reference evidence="1" key="1">
    <citation type="journal article" date="2023" name="GigaByte">
        <title>Genome assembly of the bearded iris, Iris pallida Lam.</title>
        <authorList>
            <person name="Bruccoleri R.E."/>
            <person name="Oakeley E.J."/>
            <person name="Faust A.M.E."/>
            <person name="Altorfer M."/>
            <person name="Dessus-Babus S."/>
            <person name="Burckhardt D."/>
            <person name="Oertli M."/>
            <person name="Naumann U."/>
            <person name="Petersen F."/>
            <person name="Wong J."/>
        </authorList>
    </citation>
    <scope>NUCLEOTIDE SEQUENCE</scope>
    <source>
        <strain evidence="1">GSM-AAB239-AS_SAM_17_03QT</strain>
    </source>
</reference>
<dbReference type="AlphaFoldDB" id="A0AAX6GXR8"/>
<dbReference type="EMBL" id="JANAVB010015400">
    <property type="protein sequence ID" value="KAJ6833105.1"/>
    <property type="molecule type" value="Genomic_DNA"/>
</dbReference>
<keyword evidence="2" id="KW-1185">Reference proteome</keyword>
<accession>A0AAX6GXR8</accession>
<dbReference type="Proteomes" id="UP001140949">
    <property type="component" value="Unassembled WGS sequence"/>
</dbReference>
<reference evidence="1" key="2">
    <citation type="submission" date="2023-04" db="EMBL/GenBank/DDBJ databases">
        <authorList>
            <person name="Bruccoleri R.E."/>
            <person name="Oakeley E.J."/>
            <person name="Faust A.-M."/>
            <person name="Dessus-Babus S."/>
            <person name="Altorfer M."/>
            <person name="Burckhardt D."/>
            <person name="Oertli M."/>
            <person name="Naumann U."/>
            <person name="Petersen F."/>
            <person name="Wong J."/>
        </authorList>
    </citation>
    <scope>NUCLEOTIDE SEQUENCE</scope>
    <source>
        <strain evidence="1">GSM-AAB239-AS_SAM_17_03QT</strain>
        <tissue evidence="1">Leaf</tissue>
    </source>
</reference>
<gene>
    <name evidence="1" type="ORF">M6B38_340805</name>
</gene>
<sequence>MSAEVRMMERVVKRGVLHQRKLDGPKNASRVRTACHYFTSDCYSNKVASTSTDVPAKSSSNKYKGLIKKVKGFDGLVNNYENFGGKGQCPVCKELRAGHWI</sequence>
<comment type="caution">
    <text evidence="1">The sequence shown here is derived from an EMBL/GenBank/DDBJ whole genome shotgun (WGS) entry which is preliminary data.</text>
</comment>
<protein>
    <submittedName>
        <fullName evidence="1">Mannan endo-1,4-beta-mannosidase 1</fullName>
    </submittedName>
</protein>
<organism evidence="1 2">
    <name type="scientific">Iris pallida</name>
    <name type="common">Sweet iris</name>
    <dbReference type="NCBI Taxonomy" id="29817"/>
    <lineage>
        <taxon>Eukaryota</taxon>
        <taxon>Viridiplantae</taxon>
        <taxon>Streptophyta</taxon>
        <taxon>Embryophyta</taxon>
        <taxon>Tracheophyta</taxon>
        <taxon>Spermatophyta</taxon>
        <taxon>Magnoliopsida</taxon>
        <taxon>Liliopsida</taxon>
        <taxon>Asparagales</taxon>
        <taxon>Iridaceae</taxon>
        <taxon>Iridoideae</taxon>
        <taxon>Irideae</taxon>
        <taxon>Iris</taxon>
    </lineage>
</organism>
<name>A0AAX6GXR8_IRIPA</name>
<proteinExistence type="predicted"/>